<feature type="transmembrane region" description="Helical" evidence="8">
    <location>
        <begin position="429"/>
        <end position="450"/>
    </location>
</feature>
<dbReference type="Pfam" id="PF00083">
    <property type="entry name" value="Sugar_tr"/>
    <property type="match status" value="1"/>
</dbReference>
<dbReference type="InterPro" id="IPR005828">
    <property type="entry name" value="MFS_sugar_transport-like"/>
</dbReference>
<feature type="transmembrane region" description="Helical" evidence="8">
    <location>
        <begin position="496"/>
        <end position="519"/>
    </location>
</feature>
<dbReference type="PROSITE" id="PS50850">
    <property type="entry name" value="MFS"/>
    <property type="match status" value="1"/>
</dbReference>
<evidence type="ECO:0000256" key="4">
    <source>
        <dbReference type="ARBA" id="ARBA00022692"/>
    </source>
</evidence>
<dbReference type="InterPro" id="IPR020846">
    <property type="entry name" value="MFS_dom"/>
</dbReference>
<evidence type="ECO:0000256" key="8">
    <source>
        <dbReference type="SAM" id="Phobius"/>
    </source>
</evidence>
<evidence type="ECO:0000256" key="3">
    <source>
        <dbReference type="ARBA" id="ARBA00022448"/>
    </source>
</evidence>
<dbReference type="RefSeq" id="XP_043051143.1">
    <property type="nucleotide sequence ID" value="XM_043194091.1"/>
</dbReference>
<feature type="region of interest" description="Disordered" evidence="7">
    <location>
        <begin position="613"/>
        <end position="655"/>
    </location>
</feature>
<feature type="region of interest" description="Disordered" evidence="7">
    <location>
        <begin position="713"/>
        <end position="739"/>
    </location>
</feature>
<dbReference type="InterPro" id="IPR036259">
    <property type="entry name" value="MFS_trans_sf"/>
</dbReference>
<dbReference type="SUPFAM" id="SSF103473">
    <property type="entry name" value="MFS general substrate transporter"/>
    <property type="match status" value="1"/>
</dbReference>
<evidence type="ECO:0000313" key="11">
    <source>
        <dbReference type="Proteomes" id="UP000790833"/>
    </source>
</evidence>
<dbReference type="Gene3D" id="1.20.1250.20">
    <property type="entry name" value="MFS general substrate transporter like domains"/>
    <property type="match status" value="1"/>
</dbReference>
<comment type="similarity">
    <text evidence="2">Belongs to the major facilitator superfamily. Sugar transporter (TC 2.A.1.1) family.</text>
</comment>
<evidence type="ECO:0000256" key="1">
    <source>
        <dbReference type="ARBA" id="ARBA00004141"/>
    </source>
</evidence>
<feature type="compositionally biased region" description="Low complexity" evidence="7">
    <location>
        <begin position="627"/>
        <end position="645"/>
    </location>
</feature>
<dbReference type="AlphaFoldDB" id="A0A9P7VCJ0"/>
<dbReference type="GO" id="GO:0016020">
    <property type="term" value="C:membrane"/>
    <property type="evidence" value="ECO:0007669"/>
    <property type="project" value="UniProtKB-SubCell"/>
</dbReference>
<feature type="compositionally biased region" description="Acidic residues" evidence="7">
    <location>
        <begin position="723"/>
        <end position="739"/>
    </location>
</feature>
<feature type="transmembrane region" description="Helical" evidence="8">
    <location>
        <begin position="204"/>
        <end position="228"/>
    </location>
</feature>
<keyword evidence="4 8" id="KW-0812">Transmembrane</keyword>
<feature type="transmembrane region" description="Helical" evidence="8">
    <location>
        <begin position="456"/>
        <end position="484"/>
    </location>
</feature>
<dbReference type="PROSITE" id="PS00216">
    <property type="entry name" value="SUGAR_TRANSPORT_1"/>
    <property type="match status" value="1"/>
</dbReference>
<feature type="compositionally biased region" description="Polar residues" evidence="7">
    <location>
        <begin position="613"/>
        <end position="622"/>
    </location>
</feature>
<feature type="transmembrane region" description="Helical" evidence="8">
    <location>
        <begin position="531"/>
        <end position="551"/>
    </location>
</feature>
<dbReference type="GeneID" id="66116739"/>
<dbReference type="PROSITE" id="PS00217">
    <property type="entry name" value="SUGAR_TRANSPORT_2"/>
    <property type="match status" value="1"/>
</dbReference>
<feature type="region of interest" description="Disordered" evidence="7">
    <location>
        <begin position="796"/>
        <end position="841"/>
    </location>
</feature>
<dbReference type="GO" id="GO:0005351">
    <property type="term" value="F:carbohydrate:proton symporter activity"/>
    <property type="evidence" value="ECO:0007669"/>
    <property type="project" value="TreeGrafter"/>
</dbReference>
<dbReference type="CDD" id="cd17356">
    <property type="entry name" value="MFS_HXT"/>
    <property type="match status" value="1"/>
</dbReference>
<feature type="transmembrane region" description="Helical" evidence="8">
    <location>
        <begin position="182"/>
        <end position="198"/>
    </location>
</feature>
<evidence type="ECO:0000256" key="7">
    <source>
        <dbReference type="SAM" id="MobiDB-lite"/>
    </source>
</evidence>
<gene>
    <name evidence="10" type="primary">SNF3</name>
    <name evidence="10" type="ORF">KQ657_003365</name>
</gene>
<comment type="subcellular location">
    <subcellularLocation>
        <location evidence="1">Membrane</location>
        <topology evidence="1">Multi-pass membrane protein</topology>
    </subcellularLocation>
</comment>
<evidence type="ECO:0000259" key="9">
    <source>
        <dbReference type="PROSITE" id="PS50850"/>
    </source>
</evidence>
<keyword evidence="3" id="KW-0813">Transport</keyword>
<evidence type="ECO:0000256" key="2">
    <source>
        <dbReference type="ARBA" id="ARBA00010992"/>
    </source>
</evidence>
<feature type="domain" description="Major facilitator superfamily (MFS) profile" evidence="9">
    <location>
        <begin position="109"/>
        <end position="555"/>
    </location>
</feature>
<protein>
    <submittedName>
        <fullName evidence="10">Plasma membrane low glucose sensor</fullName>
    </submittedName>
</protein>
<feature type="transmembrane region" description="Helical" evidence="8">
    <location>
        <begin position="368"/>
        <end position="388"/>
    </location>
</feature>
<keyword evidence="11" id="KW-1185">Reference proteome</keyword>
<name>A0A9P7VCJ0_9ASCO</name>
<dbReference type="PANTHER" id="PTHR48022:SF16">
    <property type="entry name" value="HIGH GLUCOSE SENSOR RGT2-RELATED"/>
    <property type="match status" value="1"/>
</dbReference>
<dbReference type="PRINTS" id="PR00171">
    <property type="entry name" value="SUGRTRNSPORT"/>
</dbReference>
<comment type="caution">
    <text evidence="10">The sequence shown here is derived from an EMBL/GenBank/DDBJ whole genome shotgun (WGS) entry which is preliminary data.</text>
</comment>
<organism evidence="10 11">
    <name type="scientific">Scheffersomyces spartinae</name>
    <dbReference type="NCBI Taxonomy" id="45513"/>
    <lineage>
        <taxon>Eukaryota</taxon>
        <taxon>Fungi</taxon>
        <taxon>Dikarya</taxon>
        <taxon>Ascomycota</taxon>
        <taxon>Saccharomycotina</taxon>
        <taxon>Pichiomycetes</taxon>
        <taxon>Debaryomycetaceae</taxon>
        <taxon>Scheffersomyces</taxon>
    </lineage>
</organism>
<feature type="transmembrane region" description="Helical" evidence="8">
    <location>
        <begin position="271"/>
        <end position="293"/>
    </location>
</feature>
<dbReference type="Proteomes" id="UP000790833">
    <property type="component" value="Unassembled WGS sequence"/>
</dbReference>
<feature type="transmembrane region" description="Helical" evidence="8">
    <location>
        <begin position="153"/>
        <end position="170"/>
    </location>
</feature>
<dbReference type="InterPro" id="IPR005829">
    <property type="entry name" value="Sugar_transporter_CS"/>
</dbReference>
<keyword evidence="5 8" id="KW-1133">Transmembrane helix</keyword>
<dbReference type="PANTHER" id="PTHR48022">
    <property type="entry name" value="PLASTIDIC GLUCOSE TRANSPORTER 4"/>
    <property type="match status" value="1"/>
</dbReference>
<dbReference type="NCBIfam" id="TIGR00879">
    <property type="entry name" value="SP"/>
    <property type="match status" value="1"/>
</dbReference>
<feature type="transmembrane region" description="Helical" evidence="8">
    <location>
        <begin position="240"/>
        <end position="259"/>
    </location>
</feature>
<dbReference type="InterPro" id="IPR050360">
    <property type="entry name" value="MFS_Sugar_Transporters"/>
</dbReference>
<feature type="compositionally biased region" description="Acidic residues" evidence="7">
    <location>
        <begin position="827"/>
        <end position="841"/>
    </location>
</feature>
<feature type="region of interest" description="Disordered" evidence="7">
    <location>
        <begin position="1"/>
        <end position="25"/>
    </location>
</feature>
<feature type="transmembrane region" description="Helical" evidence="8">
    <location>
        <begin position="400"/>
        <end position="422"/>
    </location>
</feature>
<dbReference type="InterPro" id="IPR003663">
    <property type="entry name" value="Sugar/inositol_transpt"/>
</dbReference>
<feature type="compositionally biased region" description="Polar residues" evidence="7">
    <location>
        <begin position="796"/>
        <end position="805"/>
    </location>
</feature>
<accession>A0A9P7VCJ0</accession>
<reference evidence="10" key="1">
    <citation type="submission" date="2021-03" db="EMBL/GenBank/DDBJ databases">
        <authorList>
            <person name="Palmer J.M."/>
        </authorList>
    </citation>
    <scope>NUCLEOTIDE SEQUENCE</scope>
    <source>
        <strain evidence="10">ARV_011</strain>
    </source>
</reference>
<dbReference type="OrthoDB" id="6612291at2759"/>
<evidence type="ECO:0000313" key="10">
    <source>
        <dbReference type="EMBL" id="KAG7195598.1"/>
    </source>
</evidence>
<feature type="transmembrane region" description="Helical" evidence="8">
    <location>
        <begin position="105"/>
        <end position="122"/>
    </location>
</feature>
<proteinExistence type="inferred from homology"/>
<dbReference type="EMBL" id="JAHMUF010000003">
    <property type="protein sequence ID" value="KAG7195598.1"/>
    <property type="molecule type" value="Genomic_DNA"/>
</dbReference>
<sequence>MDSEKHLSSSTDTAPDPSNPPILHEDVNQHLDLNLPICQNENKDIMTTPPPMYSQQKNIEEQKHLSFLQRQWDKFLGGLEGLLYDNSNHDAQYYRKIKQKSSSTSAILVGMMAAVGGFLYGYDTGLINDILEMSYVKRHIATNGVRFSVHERALVTAILSLGTFCGALAAPPISDTYGRKSSIMVSSGIIFMIGNILQVSSQSITFLCIGRAILGVAVGLLSAIVPLYQAEASPKWVRGSIVFTYQWAITWGLLIASAICQGTRKLNNLGSYRIPVALQFLWGLTLCVGMYFLPESPRFYVTKNKLDLALESLSMLRRLPSDDPDLIEELVDIKANYDYEVSFGRTTILDCFRNGGGRHKQRLRMATGMGVQFFQQCSGINFIFYYGTNFFISAGMKNSYLMSFTTYCVNTVFTVPGILLIDIVGRRPLLLYGGVAMSCANFIIAVVGVAVLDTFISSTICISFLCVFIAIFASTWGGCTWALCSDIYGISIRQKAMSLSAATNWLVNFVLAYATPYLIDTGHHTAALGNKIFFIWGGFNAMGAVYVYFMVYETKGLKLEEVDFMYLNCSNARLSSKFKSRKIDYDQLDQPSLAIPNSRNSISYDHNDMNHLDVSSTSSFNNRDLESGPPSSSDSGSNSNTISPSSSPPPTSKDAQIICESATNGSTPPNNINNDTATSYYISQSVSNPNSANNATGNFKLNSTARDPSLMIIPYQNTGLPNDDSDEDDDGDDDDDENVTDYQSYLMSLQSSKVSNSQTLGLIDTPKYPIQSHHQSVFDEYEDLMNRQAIGHTVQLTSSSTSSNPGGLEKPTIIATPYFNAPPELDSLSEESSLEEEENRE</sequence>
<keyword evidence="6 8" id="KW-0472">Membrane</keyword>
<evidence type="ECO:0000256" key="6">
    <source>
        <dbReference type="ARBA" id="ARBA00023136"/>
    </source>
</evidence>
<evidence type="ECO:0000256" key="5">
    <source>
        <dbReference type="ARBA" id="ARBA00022989"/>
    </source>
</evidence>